<dbReference type="SUPFAM" id="SSF56349">
    <property type="entry name" value="DNA breaking-rejoining enzymes"/>
    <property type="match status" value="1"/>
</dbReference>
<sequence>MGKSSQLLLSLKKRHNPVSSSTIGRWIKSLLTDAGVNTSIFGAHSTRAASSSAAKKAGVPLIDIMKAAGWSRSSTFERFYYKPILSPQVGDILLSSEVPSNDDLGSS</sequence>
<dbReference type="OMA" id="CRTAGWS"/>
<reference evidence="4" key="1">
    <citation type="journal article" date="2010" name="Nature">
        <title>The Amphimedon queenslandica genome and the evolution of animal complexity.</title>
        <authorList>
            <person name="Srivastava M."/>
            <person name="Simakov O."/>
            <person name="Chapman J."/>
            <person name="Fahey B."/>
            <person name="Gauthier M.E."/>
            <person name="Mitros T."/>
            <person name="Richards G.S."/>
            <person name="Conaco C."/>
            <person name="Dacre M."/>
            <person name="Hellsten U."/>
            <person name="Larroux C."/>
            <person name="Putnam N.H."/>
            <person name="Stanke M."/>
            <person name="Adamska M."/>
            <person name="Darling A."/>
            <person name="Degnan S.M."/>
            <person name="Oakley T.H."/>
            <person name="Plachetzki D.C."/>
            <person name="Zhai Y."/>
            <person name="Adamski M."/>
            <person name="Calcino A."/>
            <person name="Cummins S.F."/>
            <person name="Goodstein D.M."/>
            <person name="Harris C."/>
            <person name="Jackson D.J."/>
            <person name="Leys S.P."/>
            <person name="Shu S."/>
            <person name="Woodcroft B.J."/>
            <person name="Vervoort M."/>
            <person name="Kosik K.S."/>
            <person name="Manning G."/>
            <person name="Degnan B.M."/>
            <person name="Rokhsar D.S."/>
        </authorList>
    </citation>
    <scope>NUCLEOTIDE SEQUENCE [LARGE SCALE GENOMIC DNA]</scope>
</reference>
<dbReference type="GO" id="GO:0003677">
    <property type="term" value="F:DNA binding"/>
    <property type="evidence" value="ECO:0007669"/>
    <property type="project" value="InterPro"/>
</dbReference>
<dbReference type="Pfam" id="PF00589">
    <property type="entry name" value="Phage_integrase"/>
    <property type="match status" value="1"/>
</dbReference>
<organism evidence="3">
    <name type="scientific">Amphimedon queenslandica</name>
    <name type="common">Sponge</name>
    <dbReference type="NCBI Taxonomy" id="400682"/>
    <lineage>
        <taxon>Eukaryota</taxon>
        <taxon>Metazoa</taxon>
        <taxon>Porifera</taxon>
        <taxon>Demospongiae</taxon>
        <taxon>Heteroscleromorpha</taxon>
        <taxon>Haplosclerida</taxon>
        <taxon>Niphatidae</taxon>
        <taxon>Amphimedon</taxon>
    </lineage>
</organism>
<dbReference type="GO" id="GO:0015074">
    <property type="term" value="P:DNA integration"/>
    <property type="evidence" value="ECO:0007669"/>
    <property type="project" value="InterPro"/>
</dbReference>
<dbReference type="AlphaFoldDB" id="A0A1X7TSM3"/>
<evidence type="ECO:0000313" key="4">
    <source>
        <dbReference type="Proteomes" id="UP000007879"/>
    </source>
</evidence>
<dbReference type="InterPro" id="IPR011010">
    <property type="entry name" value="DNA_brk_join_enz"/>
</dbReference>
<keyword evidence="1" id="KW-0233">DNA recombination</keyword>
<dbReference type="OrthoDB" id="6769862at2759"/>
<accession>A0A1X7TSM3</accession>
<name>A0A1X7TSM3_AMPQE</name>
<dbReference type="PANTHER" id="PTHR35617:SF3">
    <property type="entry name" value="CORE-BINDING (CB) DOMAIN-CONTAINING PROTEIN"/>
    <property type="match status" value="1"/>
</dbReference>
<evidence type="ECO:0000259" key="2">
    <source>
        <dbReference type="Pfam" id="PF00589"/>
    </source>
</evidence>
<dbReference type="InterPro" id="IPR002104">
    <property type="entry name" value="Integrase_catalytic"/>
</dbReference>
<dbReference type="PANTHER" id="PTHR35617">
    <property type="entry name" value="PHAGE_INTEGRASE DOMAIN-CONTAINING PROTEIN"/>
    <property type="match status" value="1"/>
</dbReference>
<dbReference type="InParanoid" id="A0A1X7TSM3"/>
<dbReference type="InterPro" id="IPR013762">
    <property type="entry name" value="Integrase-like_cat_sf"/>
</dbReference>
<dbReference type="EnsemblMetazoa" id="Aqu2.1.17994_001">
    <property type="protein sequence ID" value="Aqu2.1.17994_001"/>
    <property type="gene ID" value="Aqu2.1.17994"/>
</dbReference>
<evidence type="ECO:0000256" key="1">
    <source>
        <dbReference type="ARBA" id="ARBA00023172"/>
    </source>
</evidence>
<dbReference type="GO" id="GO:0006310">
    <property type="term" value="P:DNA recombination"/>
    <property type="evidence" value="ECO:0007669"/>
    <property type="project" value="UniProtKB-KW"/>
</dbReference>
<evidence type="ECO:0000313" key="3">
    <source>
        <dbReference type="EnsemblMetazoa" id="Aqu2.1.17994_001"/>
    </source>
</evidence>
<proteinExistence type="predicted"/>
<dbReference type="Proteomes" id="UP000007879">
    <property type="component" value="Unassembled WGS sequence"/>
</dbReference>
<dbReference type="Gene3D" id="1.10.443.10">
    <property type="entry name" value="Intergrase catalytic core"/>
    <property type="match status" value="1"/>
</dbReference>
<feature type="domain" description="Tyr recombinase" evidence="2">
    <location>
        <begin position="8"/>
        <end position="81"/>
    </location>
</feature>
<keyword evidence="4" id="KW-1185">Reference proteome</keyword>
<dbReference type="KEGG" id="aqu:109586243"/>
<gene>
    <name evidence="3" type="primary">109586243</name>
</gene>
<protein>
    <recommendedName>
        <fullName evidence="2">Tyr recombinase domain-containing protein</fullName>
    </recommendedName>
</protein>
<reference evidence="3" key="2">
    <citation type="submission" date="2017-05" db="UniProtKB">
        <authorList>
            <consortium name="EnsemblMetazoa"/>
        </authorList>
    </citation>
    <scope>IDENTIFICATION</scope>
</reference>
<dbReference type="EnsemblMetazoa" id="XM_020002421.1">
    <property type="protein sequence ID" value="XP_019857980.1"/>
    <property type="gene ID" value="LOC109586243"/>
</dbReference>